<dbReference type="EC" id="5.2.1.8" evidence="4"/>
<evidence type="ECO:0000259" key="11">
    <source>
        <dbReference type="Pfam" id="PF05697"/>
    </source>
</evidence>
<evidence type="ECO:0000256" key="7">
    <source>
        <dbReference type="ARBA" id="ARBA00023186"/>
    </source>
</evidence>
<sequence length="291" mass="33419">MDNKNVSFQLNKLPKKTFEITAVIPFSEIKKTEESILEDQGKLVEIKGFRKGMAPQNMVKDVLGKEKLTRFILEKILPKLFQKAVEEFKLKPILSPKVELVSAEEGKDWQVKFLSCEEPEINLGGYKEEIKKAASASAKIWTPGDQKEEKPQDKENEREKKVNTALEWLLNNLKVEISGLLIEDEVNRKLSSLIDQTQKLGLTVEQYLASSGKKIETIREEYAKQSRENLIFEFILGKIADEEKISVTEEDLNKATQKAQTETEKKALENQKYYLAVLIRRQKTLDFLANL</sequence>
<evidence type="ECO:0000256" key="9">
    <source>
        <dbReference type="ARBA" id="ARBA00029986"/>
    </source>
</evidence>
<keyword evidence="8" id="KW-0413">Isomerase</keyword>
<feature type="region of interest" description="Disordered" evidence="10">
    <location>
        <begin position="137"/>
        <end position="158"/>
    </location>
</feature>
<evidence type="ECO:0000259" key="12">
    <source>
        <dbReference type="Pfam" id="PF05698"/>
    </source>
</evidence>
<evidence type="ECO:0000256" key="3">
    <source>
        <dbReference type="ARBA" id="ARBA00005464"/>
    </source>
</evidence>
<evidence type="ECO:0000256" key="4">
    <source>
        <dbReference type="ARBA" id="ARBA00013194"/>
    </source>
</evidence>
<dbReference type="Proteomes" id="UP000231371">
    <property type="component" value="Unassembled WGS sequence"/>
</dbReference>
<evidence type="ECO:0000313" key="14">
    <source>
        <dbReference type="Proteomes" id="UP000231371"/>
    </source>
</evidence>
<comment type="catalytic activity">
    <reaction evidence="1">
        <text>[protein]-peptidylproline (omega=180) = [protein]-peptidylproline (omega=0)</text>
        <dbReference type="Rhea" id="RHEA:16237"/>
        <dbReference type="Rhea" id="RHEA-COMP:10747"/>
        <dbReference type="Rhea" id="RHEA-COMP:10748"/>
        <dbReference type="ChEBI" id="CHEBI:83833"/>
        <dbReference type="ChEBI" id="CHEBI:83834"/>
        <dbReference type="EC" id="5.2.1.8"/>
    </reaction>
</comment>
<organism evidence="13 14">
    <name type="scientific">Candidatus Shapirobacteria bacterium CG11_big_fil_rev_8_21_14_0_20_40_12</name>
    <dbReference type="NCBI Taxonomy" id="1974889"/>
    <lineage>
        <taxon>Bacteria</taxon>
        <taxon>Candidatus Shapironibacteriota</taxon>
    </lineage>
</organism>
<evidence type="ECO:0000256" key="8">
    <source>
        <dbReference type="ARBA" id="ARBA00023235"/>
    </source>
</evidence>
<dbReference type="GO" id="GO:0044183">
    <property type="term" value="F:protein folding chaperone"/>
    <property type="evidence" value="ECO:0007669"/>
    <property type="project" value="TreeGrafter"/>
</dbReference>
<accession>A0A2H0KF58</accession>
<dbReference type="Pfam" id="PF05698">
    <property type="entry name" value="Trigger_C"/>
    <property type="match status" value="1"/>
</dbReference>
<dbReference type="GO" id="GO:0043022">
    <property type="term" value="F:ribosome binding"/>
    <property type="evidence" value="ECO:0007669"/>
    <property type="project" value="TreeGrafter"/>
</dbReference>
<dbReference type="Pfam" id="PF05697">
    <property type="entry name" value="Trigger_N"/>
    <property type="match status" value="1"/>
</dbReference>
<dbReference type="AlphaFoldDB" id="A0A2H0KF58"/>
<evidence type="ECO:0000313" key="13">
    <source>
        <dbReference type="EMBL" id="PIQ69872.1"/>
    </source>
</evidence>
<proteinExistence type="inferred from homology"/>
<dbReference type="InterPro" id="IPR027304">
    <property type="entry name" value="Trigger_fact/SurA_dom_sf"/>
</dbReference>
<dbReference type="Gene3D" id="1.10.3120.10">
    <property type="entry name" value="Trigger factor, C-terminal domain"/>
    <property type="match status" value="1"/>
</dbReference>
<dbReference type="Gene3D" id="3.30.70.1050">
    <property type="entry name" value="Trigger factor ribosome-binding domain"/>
    <property type="match status" value="1"/>
</dbReference>
<dbReference type="InterPro" id="IPR036611">
    <property type="entry name" value="Trigger_fac_ribosome-bd_sf"/>
</dbReference>
<feature type="compositionally biased region" description="Basic and acidic residues" evidence="10">
    <location>
        <begin position="145"/>
        <end position="158"/>
    </location>
</feature>
<dbReference type="GO" id="GO:0015031">
    <property type="term" value="P:protein transport"/>
    <property type="evidence" value="ECO:0007669"/>
    <property type="project" value="InterPro"/>
</dbReference>
<dbReference type="InterPro" id="IPR008881">
    <property type="entry name" value="Trigger_fac_ribosome-bd_bac"/>
</dbReference>
<name>A0A2H0KF58_9BACT</name>
<dbReference type="GO" id="GO:0005737">
    <property type="term" value="C:cytoplasm"/>
    <property type="evidence" value="ECO:0007669"/>
    <property type="project" value="UniProtKB-SubCell"/>
</dbReference>
<gene>
    <name evidence="13" type="ORF">COV89_03495</name>
</gene>
<evidence type="ECO:0000256" key="10">
    <source>
        <dbReference type="SAM" id="MobiDB-lite"/>
    </source>
</evidence>
<dbReference type="EMBL" id="PCVI01000055">
    <property type="protein sequence ID" value="PIQ69872.1"/>
    <property type="molecule type" value="Genomic_DNA"/>
</dbReference>
<reference evidence="13 14" key="1">
    <citation type="submission" date="2017-09" db="EMBL/GenBank/DDBJ databases">
        <title>Depth-based differentiation of microbial function through sediment-hosted aquifers and enrichment of novel symbionts in the deep terrestrial subsurface.</title>
        <authorList>
            <person name="Probst A.J."/>
            <person name="Ladd B."/>
            <person name="Jarett J.K."/>
            <person name="Geller-Mcgrath D.E."/>
            <person name="Sieber C.M."/>
            <person name="Emerson J.B."/>
            <person name="Anantharaman K."/>
            <person name="Thomas B.C."/>
            <person name="Malmstrom R."/>
            <person name="Stieglmeier M."/>
            <person name="Klingl A."/>
            <person name="Woyke T."/>
            <person name="Ryan C.M."/>
            <person name="Banfield J.F."/>
        </authorList>
    </citation>
    <scope>NUCLEOTIDE SEQUENCE [LARGE SCALE GENOMIC DNA]</scope>
    <source>
        <strain evidence="13">CG11_big_fil_rev_8_21_14_0_20_40_12</strain>
    </source>
</reference>
<feature type="domain" description="Trigger factor ribosome-binding bacterial" evidence="11">
    <location>
        <begin position="8"/>
        <end position="128"/>
    </location>
</feature>
<evidence type="ECO:0000256" key="2">
    <source>
        <dbReference type="ARBA" id="ARBA00004496"/>
    </source>
</evidence>
<dbReference type="GO" id="GO:0003755">
    <property type="term" value="F:peptidyl-prolyl cis-trans isomerase activity"/>
    <property type="evidence" value="ECO:0007669"/>
    <property type="project" value="UniProtKB-KW"/>
</dbReference>
<dbReference type="GO" id="GO:0051083">
    <property type="term" value="P:'de novo' cotranslational protein folding"/>
    <property type="evidence" value="ECO:0007669"/>
    <property type="project" value="TreeGrafter"/>
</dbReference>
<comment type="similarity">
    <text evidence="3">Belongs to the FKBP-type PPIase family. Tig subfamily.</text>
</comment>
<evidence type="ECO:0000256" key="1">
    <source>
        <dbReference type="ARBA" id="ARBA00000971"/>
    </source>
</evidence>
<dbReference type="SUPFAM" id="SSF102735">
    <property type="entry name" value="Trigger factor ribosome-binding domain"/>
    <property type="match status" value="1"/>
</dbReference>
<comment type="subcellular location">
    <subcellularLocation>
        <location evidence="2">Cytoplasm</location>
    </subcellularLocation>
</comment>
<evidence type="ECO:0000256" key="6">
    <source>
        <dbReference type="ARBA" id="ARBA00023110"/>
    </source>
</evidence>
<comment type="caution">
    <text evidence="13">The sequence shown here is derived from an EMBL/GenBank/DDBJ whole genome shotgun (WGS) entry which is preliminary data.</text>
</comment>
<dbReference type="InterPro" id="IPR008880">
    <property type="entry name" value="Trigger_fac_C"/>
</dbReference>
<keyword evidence="6" id="KW-0697">Rotamase</keyword>
<feature type="domain" description="Trigger factor C-terminal" evidence="12">
    <location>
        <begin position="152"/>
        <end position="288"/>
    </location>
</feature>
<dbReference type="InterPro" id="IPR037041">
    <property type="entry name" value="Trigger_fac_C_sf"/>
</dbReference>
<dbReference type="PANTHER" id="PTHR30560:SF3">
    <property type="entry name" value="TRIGGER FACTOR-LIKE PROTEIN TIG, CHLOROPLASTIC"/>
    <property type="match status" value="1"/>
</dbReference>
<dbReference type="PANTHER" id="PTHR30560">
    <property type="entry name" value="TRIGGER FACTOR CHAPERONE AND PEPTIDYL-PROLYL CIS/TRANS ISOMERASE"/>
    <property type="match status" value="1"/>
</dbReference>
<dbReference type="SUPFAM" id="SSF109998">
    <property type="entry name" value="Triger factor/SurA peptide-binding domain-like"/>
    <property type="match status" value="1"/>
</dbReference>
<protein>
    <recommendedName>
        <fullName evidence="5">Trigger factor</fullName>
        <ecNumber evidence="4">5.2.1.8</ecNumber>
    </recommendedName>
    <alternativeName>
        <fullName evidence="9">PPIase</fullName>
    </alternativeName>
</protein>
<dbReference type="InterPro" id="IPR005215">
    <property type="entry name" value="Trig_fac"/>
</dbReference>
<evidence type="ECO:0000256" key="5">
    <source>
        <dbReference type="ARBA" id="ARBA00016902"/>
    </source>
</evidence>
<keyword evidence="7" id="KW-0143">Chaperone</keyword>
<dbReference type="GO" id="GO:0043335">
    <property type="term" value="P:protein unfolding"/>
    <property type="evidence" value="ECO:0007669"/>
    <property type="project" value="TreeGrafter"/>
</dbReference>